<protein>
    <recommendedName>
        <fullName evidence="3">DUF4817 domain-containing protein</fullName>
    </recommendedName>
</protein>
<evidence type="ECO:0000259" key="3">
    <source>
        <dbReference type="Pfam" id="PF16087"/>
    </source>
</evidence>
<dbReference type="EMBL" id="JAJSOF020000025">
    <property type="protein sequence ID" value="KAJ4434395.1"/>
    <property type="molecule type" value="Genomic_DNA"/>
</dbReference>
<dbReference type="InterPro" id="IPR036397">
    <property type="entry name" value="RNaseH_sf"/>
</dbReference>
<feature type="coiled-coil region" evidence="1">
    <location>
        <begin position="217"/>
        <end position="272"/>
    </location>
</feature>
<name>A0ABQ8SJR8_PERAM</name>
<gene>
    <name evidence="4" type="ORF">ANN_22955</name>
</gene>
<dbReference type="Pfam" id="PF16087">
    <property type="entry name" value="DUF4817"/>
    <property type="match status" value="1"/>
</dbReference>
<evidence type="ECO:0000313" key="4">
    <source>
        <dbReference type="EMBL" id="KAJ4434395.1"/>
    </source>
</evidence>
<evidence type="ECO:0000256" key="1">
    <source>
        <dbReference type="SAM" id="Coils"/>
    </source>
</evidence>
<reference evidence="4 5" key="1">
    <citation type="journal article" date="2022" name="Allergy">
        <title>Genome assembly and annotation of Periplaneta americana reveal a comprehensive cockroach allergen profile.</title>
        <authorList>
            <person name="Wang L."/>
            <person name="Xiong Q."/>
            <person name="Saelim N."/>
            <person name="Wang L."/>
            <person name="Nong W."/>
            <person name="Wan A.T."/>
            <person name="Shi M."/>
            <person name="Liu X."/>
            <person name="Cao Q."/>
            <person name="Hui J.H.L."/>
            <person name="Sookrung N."/>
            <person name="Leung T.F."/>
            <person name="Tungtrongchitr A."/>
            <person name="Tsui S.K.W."/>
        </authorList>
    </citation>
    <scope>NUCLEOTIDE SEQUENCE [LARGE SCALE GENOMIC DNA]</scope>
    <source>
        <strain evidence="4">PWHHKU_190912</strain>
    </source>
</reference>
<feature type="coiled-coil region" evidence="1">
    <location>
        <begin position="365"/>
        <end position="406"/>
    </location>
</feature>
<organism evidence="4 5">
    <name type="scientific">Periplaneta americana</name>
    <name type="common">American cockroach</name>
    <name type="synonym">Blatta americana</name>
    <dbReference type="NCBI Taxonomy" id="6978"/>
    <lineage>
        <taxon>Eukaryota</taxon>
        <taxon>Metazoa</taxon>
        <taxon>Ecdysozoa</taxon>
        <taxon>Arthropoda</taxon>
        <taxon>Hexapoda</taxon>
        <taxon>Insecta</taxon>
        <taxon>Pterygota</taxon>
        <taxon>Neoptera</taxon>
        <taxon>Polyneoptera</taxon>
        <taxon>Dictyoptera</taxon>
        <taxon>Blattodea</taxon>
        <taxon>Blattoidea</taxon>
        <taxon>Blattidae</taxon>
        <taxon>Blattinae</taxon>
        <taxon>Periplaneta</taxon>
    </lineage>
</organism>
<dbReference type="PANTHER" id="PTHR47326:SF1">
    <property type="entry name" value="HTH PSQ-TYPE DOMAIN-CONTAINING PROTEIN"/>
    <property type="match status" value="1"/>
</dbReference>
<sequence length="408" mass="47137">MAGLCESGNEPPGSLKANEAPNMDETIRQANIEIQGIRCSKALDLVSHIPTQGFGVAKPLVNHGTLAVQQRIFCVEQFVSTKSIVAVQHEFRRIFGDNQRGVAPSRNIISVWVRQWRETGSVQNKARVRQKTARTPDNVERVRTVLQRSLCLIMSDEANFCLSGYVNKQDFRYWAPQNPREIFERPLHSPKVVVWCAVAAEGIIGPYFFEDDNGAAMAELQDSLTGKETEAAELRNQIDDLQYELLKVQSRNDKLENHLAEAIEKLKTYQQIHGEDKGIVKPVVTTSVSQKKSWTAESIWKAWVRRIVNRIWKVWFRRVMNCIWKDWVRRVVNRIWKAWVRRAVNLNSELEELAKASKLRTDSFLEDLQKEVEELRELANNRLQELDKLHQQHRDALKEVEKLKMDFG</sequence>
<feature type="region of interest" description="Disordered" evidence="2">
    <location>
        <begin position="1"/>
        <end position="21"/>
    </location>
</feature>
<dbReference type="InterPro" id="IPR032135">
    <property type="entry name" value="DUF4817"/>
</dbReference>
<proteinExistence type="predicted"/>
<accession>A0ABQ8SJR8</accession>
<keyword evidence="1" id="KW-0175">Coiled coil</keyword>
<comment type="caution">
    <text evidence="4">The sequence shown here is derived from an EMBL/GenBank/DDBJ whole genome shotgun (WGS) entry which is preliminary data.</text>
</comment>
<evidence type="ECO:0000256" key="2">
    <source>
        <dbReference type="SAM" id="MobiDB-lite"/>
    </source>
</evidence>
<dbReference type="PANTHER" id="PTHR47326">
    <property type="entry name" value="TRANSPOSABLE ELEMENT TC3 TRANSPOSASE-LIKE PROTEIN"/>
    <property type="match status" value="1"/>
</dbReference>
<dbReference type="Proteomes" id="UP001148838">
    <property type="component" value="Unassembled WGS sequence"/>
</dbReference>
<evidence type="ECO:0000313" key="5">
    <source>
        <dbReference type="Proteomes" id="UP001148838"/>
    </source>
</evidence>
<feature type="domain" description="DUF4817" evidence="3">
    <location>
        <begin position="68"/>
        <end position="123"/>
    </location>
</feature>
<dbReference type="Gene3D" id="3.30.420.10">
    <property type="entry name" value="Ribonuclease H-like superfamily/Ribonuclease H"/>
    <property type="match status" value="1"/>
</dbReference>
<keyword evidence="5" id="KW-1185">Reference proteome</keyword>